<dbReference type="RefSeq" id="XP_015587035.1">
    <property type="nucleotide sequence ID" value="XM_015731549.2"/>
</dbReference>
<evidence type="ECO:0000313" key="2">
    <source>
        <dbReference type="RefSeq" id="XP_015587035.1"/>
    </source>
</evidence>
<dbReference type="Proteomes" id="UP000694920">
    <property type="component" value="Unplaced"/>
</dbReference>
<reference evidence="2" key="1">
    <citation type="submission" date="2025-08" db="UniProtKB">
        <authorList>
            <consortium name="RefSeq"/>
        </authorList>
    </citation>
    <scope>IDENTIFICATION</scope>
</reference>
<sequence>MAYPPCVITIRKFTDVSSSNSRRKSQEFLLLCIAIMASTCSWAQDVNTNTVSPGNVSPATSIKDSDSVRSRELICPVGQQLGRLAQLFAIPCNRHGDCAILGPDERCCGSLCRKGIPAPPKEPPHEAVLGIDRMCPKEPVPETLPIQRCKTDRDCGNSRRICCPDQKDLQLYCRTAAPVWAQLPFQQTHATLMSLLAYMQCQAPPPATLDLFPQACNRTTDCFPNLCCQEGNGKYCRAPKKSLAALVAQATQRFARG</sequence>
<evidence type="ECO:0000313" key="1">
    <source>
        <dbReference type="Proteomes" id="UP000694920"/>
    </source>
</evidence>
<dbReference type="GeneID" id="107263876"/>
<accession>A0AAJ7BIQ2</accession>
<keyword evidence="1" id="KW-1185">Reference proteome</keyword>
<name>A0AAJ7BIQ2_CEPCN</name>
<proteinExistence type="predicted"/>
<protein>
    <submittedName>
        <fullName evidence="2">Uncharacterized protein LOC107263876</fullName>
    </submittedName>
</protein>
<dbReference type="KEGG" id="ccin:107263876"/>
<dbReference type="AlphaFoldDB" id="A0AAJ7BIQ2"/>
<organism evidence="1 2">
    <name type="scientific">Cephus cinctus</name>
    <name type="common">Wheat stem sawfly</name>
    <dbReference type="NCBI Taxonomy" id="211228"/>
    <lineage>
        <taxon>Eukaryota</taxon>
        <taxon>Metazoa</taxon>
        <taxon>Ecdysozoa</taxon>
        <taxon>Arthropoda</taxon>
        <taxon>Hexapoda</taxon>
        <taxon>Insecta</taxon>
        <taxon>Pterygota</taxon>
        <taxon>Neoptera</taxon>
        <taxon>Endopterygota</taxon>
        <taxon>Hymenoptera</taxon>
        <taxon>Cephoidea</taxon>
        <taxon>Cephidae</taxon>
        <taxon>Cephus</taxon>
    </lineage>
</organism>
<gene>
    <name evidence="2" type="primary">LOC107263876</name>
</gene>